<sequence>MAAETGGINLKLPTGGDAYGIPRYASTGSKWRPSNCTITPDKAPLRVWIIRDESCEELDDDDDDDDDDCEEDEIDDVSREEEELELLPLLLPLLLPILPPVLVMAVKDIEGTVLEVVEEEEEDDDDDVDVVAAANKAAKNEDFLLLRFDTKHCDFINNLPAATAVATVAVLLAIGFCVWLGIFFSAIRQRETRDYIKMPLCLCSN</sequence>
<keyword evidence="2" id="KW-0812">Transmembrane</keyword>
<proteinExistence type="predicted"/>
<keyword evidence="2" id="KW-1133">Transmembrane helix</keyword>
<evidence type="ECO:0000313" key="4">
    <source>
        <dbReference type="Proteomes" id="UP000037069"/>
    </source>
</evidence>
<evidence type="ECO:0000256" key="2">
    <source>
        <dbReference type="SAM" id="Phobius"/>
    </source>
</evidence>
<keyword evidence="4" id="KW-1185">Reference proteome</keyword>
<dbReference type="AlphaFoldDB" id="A0A0L0BQJ5"/>
<feature type="region of interest" description="Disordered" evidence="1">
    <location>
        <begin position="56"/>
        <end position="78"/>
    </location>
</feature>
<organism evidence="3 4">
    <name type="scientific">Lucilia cuprina</name>
    <name type="common">Green bottle fly</name>
    <name type="synonym">Australian sheep blowfly</name>
    <dbReference type="NCBI Taxonomy" id="7375"/>
    <lineage>
        <taxon>Eukaryota</taxon>
        <taxon>Metazoa</taxon>
        <taxon>Ecdysozoa</taxon>
        <taxon>Arthropoda</taxon>
        <taxon>Hexapoda</taxon>
        <taxon>Insecta</taxon>
        <taxon>Pterygota</taxon>
        <taxon>Neoptera</taxon>
        <taxon>Endopterygota</taxon>
        <taxon>Diptera</taxon>
        <taxon>Brachycera</taxon>
        <taxon>Muscomorpha</taxon>
        <taxon>Oestroidea</taxon>
        <taxon>Calliphoridae</taxon>
        <taxon>Luciliinae</taxon>
        <taxon>Lucilia</taxon>
    </lineage>
</organism>
<name>A0A0L0BQJ5_LUCCU</name>
<dbReference type="Proteomes" id="UP000037069">
    <property type="component" value="Unassembled WGS sequence"/>
</dbReference>
<evidence type="ECO:0000313" key="3">
    <source>
        <dbReference type="EMBL" id="KNC21489.1"/>
    </source>
</evidence>
<accession>A0A0L0BQJ5</accession>
<feature type="transmembrane region" description="Helical" evidence="2">
    <location>
        <begin position="164"/>
        <end position="187"/>
    </location>
</feature>
<dbReference type="EMBL" id="JRES01001621">
    <property type="protein sequence ID" value="KNC21489.1"/>
    <property type="molecule type" value="Genomic_DNA"/>
</dbReference>
<gene>
    <name evidence="3" type="ORF">FF38_00590</name>
</gene>
<protein>
    <submittedName>
        <fullName evidence="3">Uncharacterized protein</fullName>
    </submittedName>
</protein>
<keyword evidence="2" id="KW-0472">Membrane</keyword>
<evidence type="ECO:0000256" key="1">
    <source>
        <dbReference type="SAM" id="MobiDB-lite"/>
    </source>
</evidence>
<reference evidence="3 4" key="1">
    <citation type="journal article" date="2015" name="Nat. Commun.">
        <title>Lucilia cuprina genome unlocks parasitic fly biology to underpin future interventions.</title>
        <authorList>
            <person name="Anstead C.A."/>
            <person name="Korhonen P.K."/>
            <person name="Young N.D."/>
            <person name="Hall R.S."/>
            <person name="Jex A.R."/>
            <person name="Murali S.C."/>
            <person name="Hughes D.S."/>
            <person name="Lee S.F."/>
            <person name="Perry T."/>
            <person name="Stroehlein A.J."/>
            <person name="Ansell B.R."/>
            <person name="Breugelmans B."/>
            <person name="Hofmann A."/>
            <person name="Qu J."/>
            <person name="Dugan S."/>
            <person name="Lee S.L."/>
            <person name="Chao H."/>
            <person name="Dinh H."/>
            <person name="Han Y."/>
            <person name="Doddapaneni H.V."/>
            <person name="Worley K.C."/>
            <person name="Muzny D.M."/>
            <person name="Ioannidis P."/>
            <person name="Waterhouse R.M."/>
            <person name="Zdobnov E.M."/>
            <person name="James P.J."/>
            <person name="Bagnall N.H."/>
            <person name="Kotze A.C."/>
            <person name="Gibbs R.A."/>
            <person name="Richards S."/>
            <person name="Batterham P."/>
            <person name="Gasser R.B."/>
        </authorList>
    </citation>
    <scope>NUCLEOTIDE SEQUENCE [LARGE SCALE GENOMIC DNA]</scope>
    <source>
        <strain evidence="3 4">LS</strain>
        <tissue evidence="3">Full body</tissue>
    </source>
</reference>
<comment type="caution">
    <text evidence="3">The sequence shown here is derived from an EMBL/GenBank/DDBJ whole genome shotgun (WGS) entry which is preliminary data.</text>
</comment>